<organism evidence="4 5">
    <name type="scientific">Paraburkholderia tuberum</name>
    <dbReference type="NCBI Taxonomy" id="157910"/>
    <lineage>
        <taxon>Bacteria</taxon>
        <taxon>Pseudomonadati</taxon>
        <taxon>Pseudomonadota</taxon>
        <taxon>Betaproteobacteria</taxon>
        <taxon>Burkholderiales</taxon>
        <taxon>Burkholderiaceae</taxon>
        <taxon>Paraburkholderia</taxon>
    </lineage>
</organism>
<keyword evidence="5" id="KW-1185">Reference proteome</keyword>
<evidence type="ECO:0000256" key="3">
    <source>
        <dbReference type="RuleBase" id="RU000363"/>
    </source>
</evidence>
<dbReference type="AlphaFoldDB" id="A0A1H1G6T4"/>
<dbReference type="FunFam" id="3.40.50.720:FF:000084">
    <property type="entry name" value="Short-chain dehydrogenase reductase"/>
    <property type="match status" value="1"/>
</dbReference>
<dbReference type="PRINTS" id="PR00080">
    <property type="entry name" value="SDRFAMILY"/>
</dbReference>
<sequence>MQDQRRNLEGRVALVTGAGRGMGGAIAVDLARAGARVAICDIDMPALEETRAAVQAAGAPCLALRCDVSSSSEVANLFAAIVERFGTLHILVNNAALVPNTPIDTARRNRHYAYLTTPVQRQSLAFTSSISDEEWHRYWDVNVHGLFYCTREALRLMQPQRDGRIINIASIAGISAMSAHSPHYSATKGAVVAFTKSVAAEVAGANIFVNAMAPGGVATPEFTEYFEAAGEEKRNQFWQVVPAGRLGTMEEYASTVTYLAGDHYLVGQVISPNGGVVI</sequence>
<dbReference type="GO" id="GO:0006633">
    <property type="term" value="P:fatty acid biosynthetic process"/>
    <property type="evidence" value="ECO:0007669"/>
    <property type="project" value="TreeGrafter"/>
</dbReference>
<name>A0A1H1G6T4_9BURK</name>
<proteinExistence type="inferred from homology"/>
<gene>
    <name evidence="4" type="ORF">SAMN05445850_2740</name>
</gene>
<dbReference type="PANTHER" id="PTHR42760:SF133">
    <property type="entry name" value="3-OXOACYL-[ACYL-CARRIER-PROTEIN] REDUCTASE"/>
    <property type="match status" value="1"/>
</dbReference>
<dbReference type="InterPro" id="IPR036291">
    <property type="entry name" value="NAD(P)-bd_dom_sf"/>
</dbReference>
<dbReference type="PRINTS" id="PR00081">
    <property type="entry name" value="GDHRDH"/>
</dbReference>
<protein>
    <submittedName>
        <fullName evidence="4">3-oxoacyl-[acyl-carrier protein] reductase</fullName>
    </submittedName>
</protein>
<dbReference type="PROSITE" id="PS00061">
    <property type="entry name" value="ADH_SHORT"/>
    <property type="match status" value="1"/>
</dbReference>
<dbReference type="SUPFAM" id="SSF51735">
    <property type="entry name" value="NAD(P)-binding Rossmann-fold domains"/>
    <property type="match status" value="1"/>
</dbReference>
<dbReference type="GO" id="GO:0016616">
    <property type="term" value="F:oxidoreductase activity, acting on the CH-OH group of donors, NAD or NADP as acceptor"/>
    <property type="evidence" value="ECO:0007669"/>
    <property type="project" value="TreeGrafter"/>
</dbReference>
<evidence type="ECO:0000313" key="5">
    <source>
        <dbReference type="Proteomes" id="UP000199365"/>
    </source>
</evidence>
<dbReference type="CDD" id="cd05233">
    <property type="entry name" value="SDR_c"/>
    <property type="match status" value="1"/>
</dbReference>
<dbReference type="InterPro" id="IPR020904">
    <property type="entry name" value="Sc_DH/Rdtase_CS"/>
</dbReference>
<dbReference type="InterPro" id="IPR002347">
    <property type="entry name" value="SDR_fam"/>
</dbReference>
<dbReference type="STRING" id="157910.SAMN05445850_2740"/>
<dbReference type="EMBL" id="FNKX01000001">
    <property type="protein sequence ID" value="SDR08795.1"/>
    <property type="molecule type" value="Genomic_DNA"/>
</dbReference>
<evidence type="ECO:0000256" key="1">
    <source>
        <dbReference type="ARBA" id="ARBA00006484"/>
    </source>
</evidence>
<dbReference type="PANTHER" id="PTHR42760">
    <property type="entry name" value="SHORT-CHAIN DEHYDROGENASES/REDUCTASES FAMILY MEMBER"/>
    <property type="match status" value="1"/>
</dbReference>
<dbReference type="Gene3D" id="3.40.50.720">
    <property type="entry name" value="NAD(P)-binding Rossmann-like Domain"/>
    <property type="match status" value="1"/>
</dbReference>
<evidence type="ECO:0000256" key="2">
    <source>
        <dbReference type="ARBA" id="ARBA00023002"/>
    </source>
</evidence>
<reference evidence="5" key="1">
    <citation type="submission" date="2016-10" db="EMBL/GenBank/DDBJ databases">
        <authorList>
            <person name="Varghese N."/>
            <person name="Submissions S."/>
        </authorList>
    </citation>
    <scope>NUCLEOTIDE SEQUENCE [LARGE SCALE GENOMIC DNA]</scope>
    <source>
        <strain evidence="5">DUS833</strain>
    </source>
</reference>
<dbReference type="Proteomes" id="UP000199365">
    <property type="component" value="Unassembled WGS sequence"/>
</dbReference>
<accession>A0A1H1G6T4</accession>
<keyword evidence="2" id="KW-0560">Oxidoreductase</keyword>
<evidence type="ECO:0000313" key="4">
    <source>
        <dbReference type="EMBL" id="SDR08795.1"/>
    </source>
</evidence>
<comment type="similarity">
    <text evidence="1 3">Belongs to the short-chain dehydrogenases/reductases (SDR) family.</text>
</comment>
<dbReference type="GO" id="GO:0048038">
    <property type="term" value="F:quinone binding"/>
    <property type="evidence" value="ECO:0007669"/>
    <property type="project" value="TreeGrafter"/>
</dbReference>
<dbReference type="Pfam" id="PF00106">
    <property type="entry name" value="adh_short"/>
    <property type="match status" value="1"/>
</dbReference>